<accession>A0AAN7P9H5</accession>
<evidence type="ECO:0000256" key="1">
    <source>
        <dbReference type="ARBA" id="ARBA00007091"/>
    </source>
</evidence>
<dbReference type="InterPro" id="IPR008914">
    <property type="entry name" value="PEBP"/>
</dbReference>
<proteinExistence type="inferred from homology"/>
<dbReference type="EMBL" id="JARPUR010000003">
    <property type="protein sequence ID" value="KAK4879714.1"/>
    <property type="molecule type" value="Genomic_DNA"/>
</dbReference>
<dbReference type="InterPro" id="IPR035810">
    <property type="entry name" value="PEBP_euk"/>
</dbReference>
<gene>
    <name evidence="2" type="ORF">RN001_007860</name>
</gene>
<organism evidence="2 3">
    <name type="scientific">Aquatica leii</name>
    <dbReference type="NCBI Taxonomy" id="1421715"/>
    <lineage>
        <taxon>Eukaryota</taxon>
        <taxon>Metazoa</taxon>
        <taxon>Ecdysozoa</taxon>
        <taxon>Arthropoda</taxon>
        <taxon>Hexapoda</taxon>
        <taxon>Insecta</taxon>
        <taxon>Pterygota</taxon>
        <taxon>Neoptera</taxon>
        <taxon>Endopterygota</taxon>
        <taxon>Coleoptera</taxon>
        <taxon>Polyphaga</taxon>
        <taxon>Elateriformia</taxon>
        <taxon>Elateroidea</taxon>
        <taxon>Lampyridae</taxon>
        <taxon>Luciolinae</taxon>
        <taxon>Aquatica</taxon>
    </lineage>
</organism>
<dbReference type="PROSITE" id="PS01220">
    <property type="entry name" value="PBP"/>
    <property type="match status" value="1"/>
</dbReference>
<dbReference type="Pfam" id="PF01161">
    <property type="entry name" value="PBP"/>
    <property type="match status" value="1"/>
</dbReference>
<dbReference type="CDD" id="cd00866">
    <property type="entry name" value="PEBP_euk"/>
    <property type="match status" value="1"/>
</dbReference>
<comment type="similarity">
    <text evidence="1">Belongs to the phosphatidylethanolamine-binding protein family.</text>
</comment>
<evidence type="ECO:0000313" key="2">
    <source>
        <dbReference type="EMBL" id="KAK4879714.1"/>
    </source>
</evidence>
<protein>
    <submittedName>
        <fullName evidence="2">Uncharacterized protein</fullName>
    </submittedName>
</protein>
<evidence type="ECO:0000313" key="3">
    <source>
        <dbReference type="Proteomes" id="UP001353858"/>
    </source>
</evidence>
<reference evidence="3" key="1">
    <citation type="submission" date="2023-01" db="EMBL/GenBank/DDBJ databases">
        <title>Key to firefly adult light organ development and bioluminescence: homeobox transcription factors regulate luciferase expression and transportation to peroxisome.</title>
        <authorList>
            <person name="Fu X."/>
        </authorList>
    </citation>
    <scope>NUCLEOTIDE SEQUENCE [LARGE SCALE GENOMIC DNA]</scope>
</reference>
<dbReference type="InterPro" id="IPR001858">
    <property type="entry name" value="Phosphatidylethanolamine-bd_CS"/>
</dbReference>
<dbReference type="InterPro" id="IPR036610">
    <property type="entry name" value="PEBP-like_sf"/>
</dbReference>
<dbReference type="PANTHER" id="PTHR11362">
    <property type="entry name" value="PHOSPHATIDYLETHANOLAMINE-BINDING PROTEIN"/>
    <property type="match status" value="1"/>
</dbReference>
<name>A0AAN7P9H5_9COLE</name>
<comment type="caution">
    <text evidence="2">The sequence shown here is derived from an EMBL/GenBank/DDBJ whole genome shotgun (WGS) entry which is preliminary data.</text>
</comment>
<dbReference type="Proteomes" id="UP001353858">
    <property type="component" value="Unassembled WGS sequence"/>
</dbReference>
<sequence>MHGVDNTLYNVSDNKNHLCKVIPLFFLICLLLILTHERNAVAGESEMEKFQVVPDVIDKTPAAVLDVTYTGNIKVNQGNELTTTNVKEYPAVNWNAEDNSLYTLVMTDPDAPSRKDPKYREWHHWLVGNIPGKNVQQGEVLTEYIGSAPPKNTGLHRYVLLIFKQPNKLQFDEDRLTNKSGKGRAQFSTRNFAKKYKLGDPIAGNFFQAQWGS</sequence>
<dbReference type="Gene3D" id="3.90.280.10">
    <property type="entry name" value="PEBP-like"/>
    <property type="match status" value="1"/>
</dbReference>
<dbReference type="AlphaFoldDB" id="A0AAN7P9H5"/>
<dbReference type="PANTHER" id="PTHR11362:SF82">
    <property type="entry name" value="PHOSPHATIDYLETHANOLAMINE-BINDING PROTEIN 4"/>
    <property type="match status" value="1"/>
</dbReference>
<keyword evidence="3" id="KW-1185">Reference proteome</keyword>
<dbReference type="SUPFAM" id="SSF49777">
    <property type="entry name" value="PEBP-like"/>
    <property type="match status" value="1"/>
</dbReference>